<name>A0A5N7CB83_PETAA</name>
<evidence type="ECO:0000256" key="7">
    <source>
        <dbReference type="ARBA" id="ARBA00023295"/>
    </source>
</evidence>
<evidence type="ECO:0000256" key="1">
    <source>
        <dbReference type="ARBA" id="ARBA00001462"/>
    </source>
</evidence>
<comment type="similarity">
    <text evidence="3 9">Belongs to the glycosyl hydrolase 62 family.</text>
</comment>
<comment type="function">
    <text evidence="8">Alpha-L-arabinofuranosidase involved in the hydrolysis of xylan, a major structural heterogeneous polysaccharide found in plant biomass representing the second most abundant polysaccharide in the biosphere, after cellulose. Releases L-arabinose from arabinoxylan.</text>
</comment>
<feature type="signal peptide" evidence="10">
    <location>
        <begin position="1"/>
        <end position="19"/>
    </location>
</feature>
<feature type="chain" id="PRO_5025067953" description="Alpha-L-arabinofuranosidase" evidence="10">
    <location>
        <begin position="20"/>
        <end position="234"/>
    </location>
</feature>
<dbReference type="GO" id="GO:0046556">
    <property type="term" value="F:alpha-L-arabinofuranosidase activity"/>
    <property type="evidence" value="ECO:0007669"/>
    <property type="project" value="UniProtKB-UniRule"/>
</dbReference>
<sequence>MSLAPNVLLPFLLVPTVVSLPSSFRWKSSGPLIGPKDDGRNIVGIKDLSIVEVNGNYHVFRQHCHKIGLQSLPPKNFFSDIPSIISQNIGNSNWVDIHLYHSQTPLSNFPNGMTNKVIALSDPKKNRFFEASTVYCAGKGRYLLVVALDGGRSSLADTEANPFARSNNVVFNNGNAWTKSTSHGEMVRSQTDQTMSIGPCSLRYLCQGLDPSASRDCNLLPWRLSLLTKTNSAC</sequence>
<dbReference type="AlphaFoldDB" id="A0A5N7CB83"/>
<keyword evidence="5 9" id="KW-0732">Signal</keyword>
<dbReference type="InterPro" id="IPR005193">
    <property type="entry name" value="GH62_arabinosidase"/>
</dbReference>
<evidence type="ECO:0000256" key="10">
    <source>
        <dbReference type="SAM" id="SignalP"/>
    </source>
</evidence>
<evidence type="ECO:0000256" key="4">
    <source>
        <dbReference type="ARBA" id="ARBA00022525"/>
    </source>
</evidence>
<dbReference type="InterPro" id="IPR023296">
    <property type="entry name" value="Glyco_hydro_beta-prop_sf"/>
</dbReference>
<evidence type="ECO:0000313" key="11">
    <source>
        <dbReference type="EMBL" id="KAE8391117.1"/>
    </source>
</evidence>
<gene>
    <name evidence="11" type="ORF">BDV23DRAFT_171870</name>
</gene>
<comment type="catalytic activity">
    <reaction evidence="1 9">
        <text>Hydrolysis of terminal non-reducing alpha-L-arabinofuranoside residues in alpha-L-arabinosides.</text>
        <dbReference type="EC" id="3.2.1.55"/>
    </reaction>
</comment>
<protein>
    <recommendedName>
        <fullName evidence="9">Alpha-L-arabinofuranosidase</fullName>
        <ecNumber evidence="9">3.2.1.55</ecNumber>
    </recommendedName>
</protein>
<dbReference type="GO" id="GO:0045493">
    <property type="term" value="P:xylan catabolic process"/>
    <property type="evidence" value="ECO:0007669"/>
    <property type="project" value="UniProtKB-UniRule"/>
</dbReference>
<keyword evidence="4 9" id="KW-0964">Secreted</keyword>
<evidence type="ECO:0000256" key="3">
    <source>
        <dbReference type="ARBA" id="ARBA00007396"/>
    </source>
</evidence>
<evidence type="ECO:0000256" key="6">
    <source>
        <dbReference type="ARBA" id="ARBA00022801"/>
    </source>
</evidence>
<dbReference type="EC" id="3.2.1.55" evidence="9"/>
<evidence type="ECO:0000256" key="2">
    <source>
        <dbReference type="ARBA" id="ARBA00004613"/>
    </source>
</evidence>
<evidence type="ECO:0000256" key="5">
    <source>
        <dbReference type="ARBA" id="ARBA00022729"/>
    </source>
</evidence>
<dbReference type="GO" id="GO:0005576">
    <property type="term" value="C:extracellular region"/>
    <property type="evidence" value="ECO:0007669"/>
    <property type="project" value="UniProtKB-SubCell"/>
</dbReference>
<evidence type="ECO:0000256" key="9">
    <source>
        <dbReference type="RuleBase" id="RU368117"/>
    </source>
</evidence>
<proteinExistence type="inferred from homology"/>
<evidence type="ECO:0000256" key="8">
    <source>
        <dbReference type="ARBA" id="ARBA00025637"/>
    </source>
</evidence>
<accession>A0A5N7CB83</accession>
<organism evidence="11">
    <name type="scientific">Petromyces alliaceus</name>
    <name type="common">Aspergillus alliaceus</name>
    <dbReference type="NCBI Taxonomy" id="209559"/>
    <lineage>
        <taxon>Eukaryota</taxon>
        <taxon>Fungi</taxon>
        <taxon>Dikarya</taxon>
        <taxon>Ascomycota</taxon>
        <taxon>Pezizomycotina</taxon>
        <taxon>Eurotiomycetes</taxon>
        <taxon>Eurotiomycetidae</taxon>
        <taxon>Eurotiales</taxon>
        <taxon>Aspergillaceae</taxon>
        <taxon>Aspergillus</taxon>
        <taxon>Aspergillus subgen. Circumdati</taxon>
    </lineage>
</organism>
<dbReference type="EMBL" id="ML735248">
    <property type="protein sequence ID" value="KAE8391117.1"/>
    <property type="molecule type" value="Genomic_DNA"/>
</dbReference>
<dbReference type="Proteomes" id="UP000326877">
    <property type="component" value="Unassembled WGS sequence"/>
</dbReference>
<dbReference type="Pfam" id="PF03664">
    <property type="entry name" value="Glyco_hydro_62"/>
    <property type="match status" value="1"/>
</dbReference>
<comment type="subcellular location">
    <subcellularLocation>
        <location evidence="2 9">Secreted</location>
    </subcellularLocation>
</comment>
<dbReference type="OrthoDB" id="3156236at2759"/>
<keyword evidence="6 9" id="KW-0378">Hydrolase</keyword>
<dbReference type="PANTHER" id="PTHR40631:SF2">
    <property type="entry name" value="ALPHA-L-ARABINOFURANOSIDASE"/>
    <property type="match status" value="1"/>
</dbReference>
<dbReference type="Gene3D" id="2.115.10.20">
    <property type="entry name" value="Glycosyl hydrolase domain, family 43"/>
    <property type="match status" value="3"/>
</dbReference>
<dbReference type="SUPFAM" id="SSF75005">
    <property type="entry name" value="Arabinanase/levansucrase/invertase"/>
    <property type="match status" value="1"/>
</dbReference>
<dbReference type="GO" id="GO:0046373">
    <property type="term" value="P:L-arabinose metabolic process"/>
    <property type="evidence" value="ECO:0007669"/>
    <property type="project" value="UniProtKB-UniRule"/>
</dbReference>
<dbReference type="PANTHER" id="PTHR40631">
    <property type="entry name" value="ALPHA-L-ARABINOFURANOSIDASE AXHA-2-RELATED"/>
    <property type="match status" value="1"/>
</dbReference>
<keyword evidence="7 9" id="KW-0326">Glycosidase</keyword>
<reference evidence="11" key="1">
    <citation type="submission" date="2019-04" db="EMBL/GenBank/DDBJ databases">
        <title>Friends and foes A comparative genomics studyof 23 Aspergillus species from section Flavi.</title>
        <authorList>
            <consortium name="DOE Joint Genome Institute"/>
            <person name="Kjaerbolling I."/>
            <person name="Vesth T."/>
            <person name="Frisvad J.C."/>
            <person name="Nybo J.L."/>
            <person name="Theobald S."/>
            <person name="Kildgaard S."/>
            <person name="Isbrandt T."/>
            <person name="Kuo A."/>
            <person name="Sato A."/>
            <person name="Lyhne E.K."/>
            <person name="Kogle M.E."/>
            <person name="Wiebenga A."/>
            <person name="Kun R.S."/>
            <person name="Lubbers R.J."/>
            <person name="Makela M.R."/>
            <person name="Barry K."/>
            <person name="Chovatia M."/>
            <person name="Clum A."/>
            <person name="Daum C."/>
            <person name="Haridas S."/>
            <person name="He G."/>
            <person name="LaButti K."/>
            <person name="Lipzen A."/>
            <person name="Mondo S."/>
            <person name="Riley R."/>
            <person name="Salamov A."/>
            <person name="Simmons B.A."/>
            <person name="Magnuson J.K."/>
            <person name="Henrissat B."/>
            <person name="Mortensen U.H."/>
            <person name="Larsen T.O."/>
            <person name="Devries R.P."/>
            <person name="Grigoriev I.V."/>
            <person name="Machida M."/>
            <person name="Baker S.E."/>
            <person name="Andersen M.R."/>
        </authorList>
    </citation>
    <scope>NUCLEOTIDE SEQUENCE [LARGE SCALE GENOMIC DNA]</scope>
    <source>
        <strain evidence="11">IBT 14317</strain>
    </source>
</reference>